<evidence type="ECO:0000313" key="1">
    <source>
        <dbReference type="EMBL" id="CAK0837735.1"/>
    </source>
</evidence>
<dbReference type="Proteomes" id="UP001189429">
    <property type="component" value="Unassembled WGS sequence"/>
</dbReference>
<keyword evidence="2" id="KW-1185">Reference proteome</keyword>
<sequence>MLSGSTTQVMTHRCRHRVIQPQVGAPEGRKLSPVLSCLATSAKAEDLQQWAGLWIGLDLALDALHAYRAARGPWDVDELWSEGVDQWCVLLAASATWEHLASAFTDAVRVAMAGVTTGTSAGTRPFVQDIPFTASSRGHCVQIARDAQPVRGIDFVDSCHWLSMGRDGGPLAQARLRACAEAGRTQGRCLS</sequence>
<reference evidence="1" key="1">
    <citation type="submission" date="2023-10" db="EMBL/GenBank/DDBJ databases">
        <authorList>
            <person name="Chen Y."/>
            <person name="Shah S."/>
            <person name="Dougan E. K."/>
            <person name="Thang M."/>
            <person name="Chan C."/>
        </authorList>
    </citation>
    <scope>NUCLEOTIDE SEQUENCE [LARGE SCALE GENOMIC DNA]</scope>
</reference>
<gene>
    <name evidence="1" type="ORF">PCOR1329_LOCUS33854</name>
</gene>
<protein>
    <submittedName>
        <fullName evidence="1">Uncharacterized protein</fullName>
    </submittedName>
</protein>
<name>A0ABN9SYQ2_9DINO</name>
<organism evidence="1 2">
    <name type="scientific">Prorocentrum cordatum</name>
    <dbReference type="NCBI Taxonomy" id="2364126"/>
    <lineage>
        <taxon>Eukaryota</taxon>
        <taxon>Sar</taxon>
        <taxon>Alveolata</taxon>
        <taxon>Dinophyceae</taxon>
        <taxon>Prorocentrales</taxon>
        <taxon>Prorocentraceae</taxon>
        <taxon>Prorocentrum</taxon>
    </lineage>
</organism>
<proteinExistence type="predicted"/>
<evidence type="ECO:0000313" key="2">
    <source>
        <dbReference type="Proteomes" id="UP001189429"/>
    </source>
</evidence>
<accession>A0ABN9SYQ2</accession>
<dbReference type="EMBL" id="CAUYUJ010014172">
    <property type="protein sequence ID" value="CAK0837735.1"/>
    <property type="molecule type" value="Genomic_DNA"/>
</dbReference>
<comment type="caution">
    <text evidence="1">The sequence shown here is derived from an EMBL/GenBank/DDBJ whole genome shotgun (WGS) entry which is preliminary data.</text>
</comment>